<keyword evidence="3" id="KW-0597">Phosphoprotein</keyword>
<dbReference type="InterPro" id="IPR008271">
    <property type="entry name" value="Ser/Thr_kinase_AS"/>
</dbReference>
<sequence length="979" mass="107095">MLSIQNTSALVHSFSTMSKNYNHVPPILDTSAGSVYSDPDESFESLIPNDPRLSDFIVLKLLGTGGHSKVFLVKEKLTSRLQALKVISKDGHQDQFIIILSEQRIQAKLSMDDHECFLPLISSWHDENNFYLVSEYLGGGDMAFEMIRSRTFDEDRARFYIAEIVIALEILHSQKIIHRDVKPANIMFRADGHIVLGDFGYSKLFDAPTGRSSSPLDSKNPPEYVSFDVTADSDSGSFLTEESYSTSEFCGTPYYMSPEQHAGEEYSFEIDLWAVGVILYRMLTARMPFGGDANNKAEIGTSVITDELQFSKNDHVSPAAQDLLNGLLAKDPSNRLAPQDIKSHSFFKGFPWEKAERRQLKAPWIPYISPPPKNPSTALTIIQGTPYDVMTDPLPQFRFTCSKLYQRRRQPVEDKKRSREALKKTSKFFGGLFKKSPKSQVFLPPKVLRPPLRPLVLPGMVKEHSRFHSPISSIKAKNFRDSGLLSESSYYAYSKYIKNPLSKVAPPSRVVVISPSTLGCGNPGVVDIVYPDTTMVFTDSPVVDISSPADSCSPVVYSFPSAPPPAATSPLPTDSPSTVVTCARPGSTDPISTAPSNNQPGPGLASAHPGLSARLSTSRTSLPSSRPPIPLSRCPTSGLSSPKVASSRKKIREGPPGLPTRFKPPVSAPSSAKHISRSHRTRKSPSGGSRTTSNSSSHKRLGPEVHPNVLLYGVGKPVPPSNHPSKKWSRSQRGQAITAKSGRSRSASPPLGSNGMNRQRPTLSPSTAGVLGYALEQPFVVRFDSIPDNFRIGRRHPAFLSPAPGTPDFLESRRSNNTTARRGRPSVSPGTPSYPKKPVKNCVDNRRNFSAPVPRVPTHSREVHNIPLARTYPNTCALSTPSISQIGESPSLVPASPPFTTIPQCSSTTRDPLNGVCSAPISLPPNTYKNQIKSISDSSSSNGSSSEASLTLFGRIKLWIQRLFSQDRPEPAVQQTQKF</sequence>
<keyword evidence="2" id="KW-0723">Serine/threonine-protein kinase</keyword>
<dbReference type="Gene3D" id="1.10.510.10">
    <property type="entry name" value="Transferase(Phosphotransferase) domain 1"/>
    <property type="match status" value="1"/>
</dbReference>
<reference evidence="12" key="1">
    <citation type="submission" date="2020-11" db="EMBL/GenBank/DDBJ databases">
        <authorList>
            <consortium name="DOE Joint Genome Institute"/>
            <person name="Ahrendt S."/>
            <person name="Riley R."/>
            <person name="Andreopoulos W."/>
            <person name="Labutti K."/>
            <person name="Pangilinan J."/>
            <person name="Ruiz-Duenas F.J."/>
            <person name="Barrasa J.M."/>
            <person name="Sanchez-Garcia M."/>
            <person name="Camarero S."/>
            <person name="Miyauchi S."/>
            <person name="Serrano A."/>
            <person name="Linde D."/>
            <person name="Babiker R."/>
            <person name="Drula E."/>
            <person name="Ayuso-Fernandez I."/>
            <person name="Pacheco R."/>
            <person name="Padilla G."/>
            <person name="Ferreira P."/>
            <person name="Barriuso J."/>
            <person name="Kellner H."/>
            <person name="Castanera R."/>
            <person name="Alfaro M."/>
            <person name="Ramirez L."/>
            <person name="Pisabarro A.G."/>
            <person name="Kuo A."/>
            <person name="Tritt A."/>
            <person name="Lipzen A."/>
            <person name="He G."/>
            <person name="Yan M."/>
            <person name="Ng V."/>
            <person name="Cullen D."/>
            <person name="Martin F."/>
            <person name="Rosso M.-N."/>
            <person name="Henrissat B."/>
            <person name="Hibbett D."/>
            <person name="Martinez A.T."/>
            <person name="Grigoriev I.V."/>
        </authorList>
    </citation>
    <scope>NUCLEOTIDE SEQUENCE</scope>
    <source>
        <strain evidence="12">CBS 247.69</strain>
    </source>
</reference>
<dbReference type="PROSITE" id="PS00108">
    <property type="entry name" value="PROTEIN_KINASE_ST"/>
    <property type="match status" value="1"/>
</dbReference>
<comment type="catalytic activity">
    <reaction evidence="8">
        <text>L-threonyl-[protein] + ATP = O-phospho-L-threonyl-[protein] + ADP + H(+)</text>
        <dbReference type="Rhea" id="RHEA:46608"/>
        <dbReference type="Rhea" id="RHEA-COMP:11060"/>
        <dbReference type="Rhea" id="RHEA-COMP:11605"/>
        <dbReference type="ChEBI" id="CHEBI:15378"/>
        <dbReference type="ChEBI" id="CHEBI:30013"/>
        <dbReference type="ChEBI" id="CHEBI:30616"/>
        <dbReference type="ChEBI" id="CHEBI:61977"/>
        <dbReference type="ChEBI" id="CHEBI:456216"/>
        <dbReference type="EC" id="2.7.11.1"/>
    </reaction>
</comment>
<keyword evidence="13" id="KW-1185">Reference proteome</keyword>
<feature type="compositionally biased region" description="Polar residues" evidence="10">
    <location>
        <begin position="589"/>
        <end position="600"/>
    </location>
</feature>
<evidence type="ECO:0000256" key="10">
    <source>
        <dbReference type="SAM" id="MobiDB-lite"/>
    </source>
</evidence>
<dbReference type="Gene3D" id="3.30.200.20">
    <property type="entry name" value="Phosphorylase Kinase, domain 1"/>
    <property type="match status" value="1"/>
</dbReference>
<feature type="compositionally biased region" description="Low complexity" evidence="10">
    <location>
        <begin position="684"/>
        <end position="696"/>
    </location>
</feature>
<keyword evidence="4" id="KW-0808">Transferase</keyword>
<dbReference type="Proteomes" id="UP000807353">
    <property type="component" value="Unassembled WGS sequence"/>
</dbReference>
<protein>
    <recommendedName>
        <fullName evidence="1">non-specific serine/threonine protein kinase</fullName>
        <ecNumber evidence="1">2.7.11.1</ecNumber>
    </recommendedName>
</protein>
<dbReference type="Pfam" id="PF00069">
    <property type="entry name" value="Pkinase"/>
    <property type="match status" value="1"/>
</dbReference>
<feature type="compositionally biased region" description="Low complexity" evidence="10">
    <location>
        <begin position="568"/>
        <end position="581"/>
    </location>
</feature>
<dbReference type="PANTHER" id="PTHR24351">
    <property type="entry name" value="RIBOSOMAL PROTEIN S6 KINASE"/>
    <property type="match status" value="1"/>
</dbReference>
<evidence type="ECO:0000256" key="2">
    <source>
        <dbReference type="ARBA" id="ARBA00022527"/>
    </source>
</evidence>
<dbReference type="AlphaFoldDB" id="A0A9P5Y9V0"/>
<evidence type="ECO:0000313" key="13">
    <source>
        <dbReference type="Proteomes" id="UP000807353"/>
    </source>
</evidence>
<dbReference type="EMBL" id="MU150242">
    <property type="protein sequence ID" value="KAF9466262.1"/>
    <property type="molecule type" value="Genomic_DNA"/>
</dbReference>
<evidence type="ECO:0000256" key="5">
    <source>
        <dbReference type="ARBA" id="ARBA00022741"/>
    </source>
</evidence>
<keyword evidence="5" id="KW-0547">Nucleotide-binding</keyword>
<dbReference type="GO" id="GO:0004674">
    <property type="term" value="F:protein serine/threonine kinase activity"/>
    <property type="evidence" value="ECO:0007669"/>
    <property type="project" value="UniProtKB-KW"/>
</dbReference>
<evidence type="ECO:0000256" key="7">
    <source>
        <dbReference type="ARBA" id="ARBA00022840"/>
    </source>
</evidence>
<feature type="compositionally biased region" description="Low complexity" evidence="10">
    <location>
        <begin position="611"/>
        <end position="624"/>
    </location>
</feature>
<evidence type="ECO:0000256" key="3">
    <source>
        <dbReference type="ARBA" id="ARBA00022553"/>
    </source>
</evidence>
<dbReference type="FunFam" id="1.10.510.10:FF:000024">
    <property type="entry name" value="Probable serine/threonine-protein kinase cot-1"/>
    <property type="match status" value="1"/>
</dbReference>
<evidence type="ECO:0000256" key="1">
    <source>
        <dbReference type="ARBA" id="ARBA00012513"/>
    </source>
</evidence>
<feature type="region of interest" description="Disordered" evidence="10">
    <location>
        <begin position="798"/>
        <end position="845"/>
    </location>
</feature>
<dbReference type="OrthoDB" id="68483at2759"/>
<keyword evidence="6 12" id="KW-0418">Kinase</keyword>
<dbReference type="SUPFAM" id="SSF56112">
    <property type="entry name" value="Protein kinase-like (PK-like)"/>
    <property type="match status" value="1"/>
</dbReference>
<keyword evidence="7" id="KW-0067">ATP-binding</keyword>
<dbReference type="GO" id="GO:0007010">
    <property type="term" value="P:cytoskeleton organization"/>
    <property type="evidence" value="ECO:0007669"/>
    <property type="project" value="UniProtKB-ARBA"/>
</dbReference>
<dbReference type="SMART" id="SM00220">
    <property type="entry name" value="S_TKc"/>
    <property type="match status" value="1"/>
</dbReference>
<comment type="caution">
    <text evidence="12">The sequence shown here is derived from an EMBL/GenBank/DDBJ whole genome shotgun (WGS) entry which is preliminary data.</text>
</comment>
<evidence type="ECO:0000256" key="6">
    <source>
        <dbReference type="ARBA" id="ARBA00022777"/>
    </source>
</evidence>
<evidence type="ECO:0000256" key="8">
    <source>
        <dbReference type="ARBA" id="ARBA00047899"/>
    </source>
</evidence>
<evidence type="ECO:0000313" key="12">
    <source>
        <dbReference type="EMBL" id="KAF9466262.1"/>
    </source>
</evidence>
<dbReference type="InterPro" id="IPR011009">
    <property type="entry name" value="Kinase-like_dom_sf"/>
</dbReference>
<dbReference type="InterPro" id="IPR000719">
    <property type="entry name" value="Prot_kinase_dom"/>
</dbReference>
<dbReference type="GO" id="GO:0005524">
    <property type="term" value="F:ATP binding"/>
    <property type="evidence" value="ECO:0007669"/>
    <property type="project" value="UniProtKB-KW"/>
</dbReference>
<name>A0A9P5Y9V0_9AGAR</name>
<evidence type="ECO:0000259" key="11">
    <source>
        <dbReference type="PROSITE" id="PS50011"/>
    </source>
</evidence>
<gene>
    <name evidence="12" type="ORF">BDZ94DRAFT_1251540</name>
</gene>
<feature type="domain" description="Protein kinase" evidence="11">
    <location>
        <begin position="56"/>
        <end position="347"/>
    </location>
</feature>
<feature type="region of interest" description="Disordered" evidence="10">
    <location>
        <begin position="563"/>
        <end position="765"/>
    </location>
</feature>
<accession>A0A9P5Y9V0</accession>
<feature type="compositionally biased region" description="Polar residues" evidence="10">
    <location>
        <begin position="754"/>
        <end position="765"/>
    </location>
</feature>
<feature type="compositionally biased region" description="Polar residues" evidence="10">
    <location>
        <begin position="634"/>
        <end position="644"/>
    </location>
</feature>
<evidence type="ECO:0000256" key="9">
    <source>
        <dbReference type="ARBA" id="ARBA00048679"/>
    </source>
</evidence>
<dbReference type="PROSITE" id="PS50011">
    <property type="entry name" value="PROTEIN_KINASE_DOM"/>
    <property type="match status" value="1"/>
</dbReference>
<feature type="compositionally biased region" description="Basic residues" evidence="10">
    <location>
        <begin position="674"/>
        <end position="683"/>
    </location>
</feature>
<proteinExistence type="predicted"/>
<dbReference type="CDD" id="cd05123">
    <property type="entry name" value="STKc_AGC"/>
    <property type="match status" value="1"/>
</dbReference>
<organism evidence="12 13">
    <name type="scientific">Collybia nuda</name>
    <dbReference type="NCBI Taxonomy" id="64659"/>
    <lineage>
        <taxon>Eukaryota</taxon>
        <taxon>Fungi</taxon>
        <taxon>Dikarya</taxon>
        <taxon>Basidiomycota</taxon>
        <taxon>Agaricomycotina</taxon>
        <taxon>Agaricomycetes</taxon>
        <taxon>Agaricomycetidae</taxon>
        <taxon>Agaricales</taxon>
        <taxon>Tricholomatineae</taxon>
        <taxon>Clitocybaceae</taxon>
        <taxon>Collybia</taxon>
    </lineage>
</organism>
<dbReference type="InterPro" id="IPR045270">
    <property type="entry name" value="STKc_AGC"/>
</dbReference>
<comment type="catalytic activity">
    <reaction evidence="9">
        <text>L-seryl-[protein] + ATP = O-phospho-L-seryl-[protein] + ADP + H(+)</text>
        <dbReference type="Rhea" id="RHEA:17989"/>
        <dbReference type="Rhea" id="RHEA-COMP:9863"/>
        <dbReference type="Rhea" id="RHEA-COMP:11604"/>
        <dbReference type="ChEBI" id="CHEBI:15378"/>
        <dbReference type="ChEBI" id="CHEBI:29999"/>
        <dbReference type="ChEBI" id="CHEBI:30616"/>
        <dbReference type="ChEBI" id="CHEBI:83421"/>
        <dbReference type="ChEBI" id="CHEBI:456216"/>
        <dbReference type="EC" id="2.7.11.1"/>
    </reaction>
</comment>
<dbReference type="EC" id="2.7.11.1" evidence="1"/>
<evidence type="ECO:0000256" key="4">
    <source>
        <dbReference type="ARBA" id="ARBA00022679"/>
    </source>
</evidence>